<dbReference type="InterPro" id="IPR003848">
    <property type="entry name" value="DUF218"/>
</dbReference>
<feature type="region of interest" description="Disordered" evidence="1">
    <location>
        <begin position="36"/>
        <end position="64"/>
    </location>
</feature>
<evidence type="ECO:0000256" key="1">
    <source>
        <dbReference type="SAM" id="MobiDB-lite"/>
    </source>
</evidence>
<accession>A0AA94HHB2</accession>
<name>A0AA94HHB2_9STAP</name>
<dbReference type="Pfam" id="PF02698">
    <property type="entry name" value="DUF218"/>
    <property type="match status" value="1"/>
</dbReference>
<feature type="compositionally biased region" description="Acidic residues" evidence="1">
    <location>
        <begin position="43"/>
        <end position="53"/>
    </location>
</feature>
<proteinExistence type="predicted"/>
<comment type="caution">
    <text evidence="3">The sequence shown here is derived from an EMBL/GenBank/DDBJ whole genome shotgun (WGS) entry which is preliminary data.</text>
</comment>
<evidence type="ECO:0000313" key="3">
    <source>
        <dbReference type="EMBL" id="SFK89295.1"/>
    </source>
</evidence>
<dbReference type="GO" id="GO:0000270">
    <property type="term" value="P:peptidoglycan metabolic process"/>
    <property type="evidence" value="ECO:0007669"/>
    <property type="project" value="TreeGrafter"/>
</dbReference>
<reference evidence="3 4" key="1">
    <citation type="submission" date="2016-10" db="EMBL/GenBank/DDBJ databases">
        <authorList>
            <person name="Varghese N."/>
            <person name="Submissions S."/>
        </authorList>
    </citation>
    <scope>NUCLEOTIDE SEQUENCE [LARGE SCALE GENOMIC DNA]</scope>
    <source>
        <strain evidence="3 4">CGMCC 1.6501</strain>
    </source>
</reference>
<dbReference type="EMBL" id="FOTB01000005">
    <property type="protein sequence ID" value="SFK89295.1"/>
    <property type="molecule type" value="Genomic_DNA"/>
</dbReference>
<dbReference type="PANTHER" id="PTHR30336:SF4">
    <property type="entry name" value="ENVELOPE BIOGENESIS FACTOR ELYC"/>
    <property type="match status" value="1"/>
</dbReference>
<dbReference type="InterPro" id="IPR011990">
    <property type="entry name" value="TPR-like_helical_dom_sf"/>
</dbReference>
<organism evidence="3 4">
    <name type="scientific">Salinicoccus halodurans</name>
    <dbReference type="NCBI Taxonomy" id="407035"/>
    <lineage>
        <taxon>Bacteria</taxon>
        <taxon>Bacillati</taxon>
        <taxon>Bacillota</taxon>
        <taxon>Bacilli</taxon>
        <taxon>Bacillales</taxon>
        <taxon>Staphylococcaceae</taxon>
        <taxon>Salinicoccus</taxon>
    </lineage>
</organism>
<evidence type="ECO:0000313" key="4">
    <source>
        <dbReference type="Proteomes" id="UP000183090"/>
    </source>
</evidence>
<dbReference type="InterPro" id="IPR051599">
    <property type="entry name" value="Cell_Envelope_Assoc"/>
</dbReference>
<dbReference type="Gene3D" id="3.40.50.620">
    <property type="entry name" value="HUPs"/>
    <property type="match status" value="1"/>
</dbReference>
<dbReference type="InterPro" id="IPR014729">
    <property type="entry name" value="Rossmann-like_a/b/a_fold"/>
</dbReference>
<dbReference type="PANTHER" id="PTHR30336">
    <property type="entry name" value="INNER MEMBRANE PROTEIN, PROBABLE PERMEASE"/>
    <property type="match status" value="1"/>
</dbReference>
<protein>
    <submittedName>
        <fullName evidence="3">Uncharacterized SAM-binding protein YcdF, DUF218 family</fullName>
    </submittedName>
</protein>
<sequence length="399" mass="45259">MKRSIGSIFIFSIIIFATIGYNNAFSDLEEHSIVKASESNENTNEEVSEEEETTSASDLFDQVKNNEPTSERISALEDIGMHYYWHGGDIKEAEEEIFSGISLHGDYDVVEEAFRQATVLDPYDLDLKYSLASAQILQQKIPEALATYEEILAHKPDHFEAQLMHAVYSKVEGDEESYEAGFKKLHEVDNERAEEYKERVNKVEDIQSVSLNTEVPQDLPKENHAFVVLGYALSDEGEMEETLLERLKVAKKAAEAYPDSKIIVSGGVPKEGITEADVMHEWLIVEGIDKDRIFKEDLATDTVENGLFSMDILEAQEVKDMTLITSASHMRRALVVFGDVNHMMENTDKNAGERDISHIAYMDYDTQEEAQEFSKDEEIVVYRDLIRASGIWSYPGLQR</sequence>
<dbReference type="RefSeq" id="WP_052749895.1">
    <property type="nucleotide sequence ID" value="NZ_CP011366.1"/>
</dbReference>
<dbReference type="Gene3D" id="1.25.40.10">
    <property type="entry name" value="Tetratricopeptide repeat domain"/>
    <property type="match status" value="1"/>
</dbReference>
<dbReference type="CDD" id="cd06259">
    <property type="entry name" value="YdcF-like"/>
    <property type="match status" value="1"/>
</dbReference>
<dbReference type="SUPFAM" id="SSF48452">
    <property type="entry name" value="TPR-like"/>
    <property type="match status" value="1"/>
</dbReference>
<dbReference type="GO" id="GO:0005886">
    <property type="term" value="C:plasma membrane"/>
    <property type="evidence" value="ECO:0007669"/>
    <property type="project" value="TreeGrafter"/>
</dbReference>
<dbReference type="Pfam" id="PF14559">
    <property type="entry name" value="TPR_19"/>
    <property type="match status" value="1"/>
</dbReference>
<feature type="domain" description="DUF218" evidence="2">
    <location>
        <begin position="225"/>
        <end position="341"/>
    </location>
</feature>
<dbReference type="GO" id="GO:0043164">
    <property type="term" value="P:Gram-negative-bacterium-type cell wall biogenesis"/>
    <property type="evidence" value="ECO:0007669"/>
    <property type="project" value="TreeGrafter"/>
</dbReference>
<dbReference type="Proteomes" id="UP000183090">
    <property type="component" value="Unassembled WGS sequence"/>
</dbReference>
<evidence type="ECO:0000259" key="2">
    <source>
        <dbReference type="Pfam" id="PF02698"/>
    </source>
</evidence>
<dbReference type="AlphaFoldDB" id="A0AA94HHB2"/>
<gene>
    <name evidence="3" type="ORF">SAMN05216235_2328</name>
</gene>